<reference evidence="2 3" key="2">
    <citation type="journal article" date="2017" name="Sci. Rep.">
        <title>A mobile pathogenicity chromosome in Fusarium oxysporum for infection of multiple cucurbit species.</title>
        <authorList>
            <person name="van Dam P."/>
            <person name="Fokkens L."/>
            <person name="Ayukawa Y."/>
            <person name="van der Gragt M."/>
            <person name="Ter Horst A."/>
            <person name="Brankovics B."/>
            <person name="Houterman P.M."/>
            <person name="Arie T."/>
            <person name="Rep M."/>
        </authorList>
    </citation>
    <scope>NUCLEOTIDE SEQUENCE [LARGE SCALE GENOMIC DNA]</scope>
    <source>
        <strain evidence="2 3">Forc016</strain>
    </source>
</reference>
<name>A0A2H3HXV9_FUSOX</name>
<sequence length="787" mass="89480">MSDPLSVAASIAGLISITVEAVKFLSPYVAAAKETPQVAAHVYSEVQSTQVILMGLQSLTRNLGSVKFQHAALVGVNQVVAILTDGVLLYSELHKELQSLRAKDGAEKIPLRGRLQWVWKESTFVTLLNRLQSFKSSMTLVLMILQSDSGQTAEEHQEQLSNNVKVLLDSNDALSRRLMDIEDALDTQTIMLRRRSILSLSRSRFQDTTQKSQSAAIESPNTSINTDNSLTISKFDFEDDLESSRVYRRAVRETMDFSFRSSVARSHNWSIFSDLSLGDISILSIIALPLYQDDITNAEHYDFREEVDLTSDVPRSMTDQPLLMECLEIKLKLLTIPEMKGYFDEIPDLPNVCFHLWSVLRQVMPLIILVKALDPNANLSIDASWYRRIPFKKRLILWFAQYCHEKLNIETKDLITPEDLMGDDYYGVLKVISLVSKITHNLAITDPHKNDLSLAKALIDGQSLELRSLLIEQRQFIRNLDELSEIREQLEMHMKSIFQSFLELAGPQIAFLIEMEKNLLRPLSEHKWTPAFDYLLKHIEIEAASHAADKAAKTSIQLWVKEGHFQESDKIRALLTRSLEIIPTRAKRVSALFAFSEYLERQPITSQAQEQDSDTTQSFISKIAVRLRGEIKSKDTNTLTKVLNQKVPDWKGVDPDDIGELILSEKLYVTRSSKPKLYHVYLFQHMLLFYKEARGDPTVGGSLCGSKSLSEVKQTKFLLKGGFHLERIVSVTPTSHHDAHTCEVQWDTGSSDGRSKISLMFAVESEMRLWASKIDEYRMMAILLVRR</sequence>
<dbReference type="Proteomes" id="UP000219602">
    <property type="component" value="Chromosome 4"/>
</dbReference>
<reference evidence="2 3" key="1">
    <citation type="journal article" date="2016" name="Environ. Microbiol.">
        <title>Effector profiles distinguish formae speciales of Fusarium oxysporum.</title>
        <authorList>
            <person name="van Dam P."/>
            <person name="Fokkens L."/>
            <person name="Schmidt S.M."/>
            <person name="Linmans J.H."/>
            <person name="Kistler H.C."/>
            <person name="Ma L.J."/>
            <person name="Rep M."/>
        </authorList>
    </citation>
    <scope>NUCLEOTIDE SEQUENCE [LARGE SCALE GENOMIC DNA]</scope>
    <source>
        <strain evidence="2 3">Forc016</strain>
    </source>
</reference>
<dbReference type="PANTHER" id="PTHR47339">
    <property type="entry name" value="CELL DIVISION CONTROL PROTEIN 24"/>
    <property type="match status" value="1"/>
</dbReference>
<dbReference type="EMBL" id="MABQ02000003">
    <property type="protein sequence ID" value="PCD42889.1"/>
    <property type="molecule type" value="Genomic_DNA"/>
</dbReference>
<dbReference type="GO" id="GO:0005634">
    <property type="term" value="C:nucleus"/>
    <property type="evidence" value="ECO:0007669"/>
    <property type="project" value="TreeGrafter"/>
</dbReference>
<dbReference type="GO" id="GO:0030010">
    <property type="term" value="P:establishment of cell polarity"/>
    <property type="evidence" value="ECO:0007669"/>
    <property type="project" value="TreeGrafter"/>
</dbReference>
<evidence type="ECO:0000313" key="2">
    <source>
        <dbReference type="EMBL" id="PCD42889.1"/>
    </source>
</evidence>
<dbReference type="InterPro" id="IPR010481">
    <property type="entry name" value="Cdc24/Scd1_N"/>
</dbReference>
<dbReference type="Pfam" id="PF15411">
    <property type="entry name" value="PH_10"/>
    <property type="match status" value="1"/>
</dbReference>
<dbReference type="AlphaFoldDB" id="A0A2H3HXV9"/>
<feature type="domain" description="Cdc24/Scd1 N-terminal" evidence="1">
    <location>
        <begin position="355"/>
        <end position="438"/>
    </location>
</feature>
<dbReference type="STRING" id="327505.A0A2H3HXV9"/>
<evidence type="ECO:0000259" key="1">
    <source>
        <dbReference type="Pfam" id="PF06395"/>
    </source>
</evidence>
<dbReference type="GO" id="GO:0031106">
    <property type="term" value="P:septin ring organization"/>
    <property type="evidence" value="ECO:0007669"/>
    <property type="project" value="TreeGrafter"/>
</dbReference>
<dbReference type="PANTHER" id="PTHR47339:SF1">
    <property type="entry name" value="CELL DIVISION CONTROL PROTEIN 24"/>
    <property type="match status" value="1"/>
</dbReference>
<organism evidence="2 3">
    <name type="scientific">Fusarium oxysporum f. sp. radicis-cucumerinum</name>
    <dbReference type="NCBI Taxonomy" id="327505"/>
    <lineage>
        <taxon>Eukaryota</taxon>
        <taxon>Fungi</taxon>
        <taxon>Dikarya</taxon>
        <taxon>Ascomycota</taxon>
        <taxon>Pezizomycotina</taxon>
        <taxon>Sordariomycetes</taxon>
        <taxon>Hypocreomycetidae</taxon>
        <taxon>Hypocreales</taxon>
        <taxon>Nectriaceae</taxon>
        <taxon>Fusarium</taxon>
        <taxon>Fusarium oxysporum species complex</taxon>
    </lineage>
</organism>
<dbReference type="GO" id="GO:0005737">
    <property type="term" value="C:cytoplasm"/>
    <property type="evidence" value="ECO:0007669"/>
    <property type="project" value="TreeGrafter"/>
</dbReference>
<evidence type="ECO:0000313" key="3">
    <source>
        <dbReference type="Proteomes" id="UP000219602"/>
    </source>
</evidence>
<dbReference type="SUPFAM" id="SSF50729">
    <property type="entry name" value="PH domain-like"/>
    <property type="match status" value="1"/>
</dbReference>
<dbReference type="GO" id="GO:0000935">
    <property type="term" value="C:division septum"/>
    <property type="evidence" value="ECO:0007669"/>
    <property type="project" value="TreeGrafter"/>
</dbReference>
<protein>
    <recommendedName>
        <fullName evidence="1">Cdc24/Scd1 N-terminal domain-containing protein</fullName>
    </recommendedName>
</protein>
<dbReference type="InterPro" id="IPR053026">
    <property type="entry name" value="CDC42_GEF"/>
</dbReference>
<accession>A0A2H3HXV9</accession>
<dbReference type="GO" id="GO:0043332">
    <property type="term" value="C:mating projection tip"/>
    <property type="evidence" value="ECO:0007669"/>
    <property type="project" value="TreeGrafter"/>
</dbReference>
<gene>
    <name evidence="2" type="ORF">AU210_005413</name>
</gene>
<proteinExistence type="predicted"/>
<dbReference type="Pfam" id="PF06395">
    <property type="entry name" value="CDC24"/>
    <property type="match status" value="1"/>
</dbReference>
<dbReference type="Gene3D" id="2.30.29.30">
    <property type="entry name" value="Pleckstrin-homology domain (PH domain)/Phosphotyrosine-binding domain (PTB)"/>
    <property type="match status" value="1"/>
</dbReference>
<dbReference type="InterPro" id="IPR011993">
    <property type="entry name" value="PH-like_dom_sf"/>
</dbReference>
<comment type="caution">
    <text evidence="2">The sequence shown here is derived from an EMBL/GenBank/DDBJ whole genome shotgun (WGS) entry which is preliminary data.</text>
</comment>